<feature type="compositionally biased region" description="Low complexity" evidence="1">
    <location>
        <begin position="115"/>
        <end position="127"/>
    </location>
</feature>
<dbReference type="AlphaFoldDB" id="A0A7W6WJP5"/>
<dbReference type="EMBL" id="JACIGI010000007">
    <property type="protein sequence ID" value="MBB4285496.1"/>
    <property type="molecule type" value="Genomic_DNA"/>
</dbReference>
<accession>A0A7W6WJP5</accession>
<name>A0A7W6WJP5_9PROT</name>
<keyword evidence="3" id="KW-1185">Reference proteome</keyword>
<comment type="caution">
    <text evidence="2">The sequence shown here is derived from an EMBL/GenBank/DDBJ whole genome shotgun (WGS) entry which is preliminary data.</text>
</comment>
<gene>
    <name evidence="2" type="ORF">GGD88_001214</name>
</gene>
<dbReference type="RefSeq" id="WP_184432758.1">
    <property type="nucleotide sequence ID" value="NZ_JACIGI010000007.1"/>
</dbReference>
<sequence>MLVNRTFLTPDSPVVQTIAEGFHMPVVLAQAWTEMTLAQPHGVETVHDMMERCVEAADERGAASMAARYRSALSRFDTMARGGVEAPEAAAAAAIEHGTLCPLDANMERLGPKGAGQKAPGPAAGRGLVMPPLPVHDGGGGWRHAPD</sequence>
<evidence type="ECO:0000313" key="2">
    <source>
        <dbReference type="EMBL" id="MBB4285496.1"/>
    </source>
</evidence>
<organism evidence="2 3">
    <name type="scientific">Roseospira goensis</name>
    <dbReference type="NCBI Taxonomy" id="391922"/>
    <lineage>
        <taxon>Bacteria</taxon>
        <taxon>Pseudomonadati</taxon>
        <taxon>Pseudomonadota</taxon>
        <taxon>Alphaproteobacteria</taxon>
        <taxon>Rhodospirillales</taxon>
        <taxon>Rhodospirillaceae</taxon>
        <taxon>Roseospira</taxon>
    </lineage>
</organism>
<feature type="compositionally biased region" description="Gly residues" evidence="1">
    <location>
        <begin position="137"/>
        <end position="147"/>
    </location>
</feature>
<evidence type="ECO:0000313" key="3">
    <source>
        <dbReference type="Proteomes" id="UP000555728"/>
    </source>
</evidence>
<protein>
    <submittedName>
        <fullName evidence="2">Uncharacterized protein</fullName>
    </submittedName>
</protein>
<feature type="region of interest" description="Disordered" evidence="1">
    <location>
        <begin position="109"/>
        <end position="147"/>
    </location>
</feature>
<proteinExistence type="predicted"/>
<dbReference type="Proteomes" id="UP000555728">
    <property type="component" value="Unassembled WGS sequence"/>
</dbReference>
<reference evidence="2 3" key="1">
    <citation type="submission" date="2020-08" db="EMBL/GenBank/DDBJ databases">
        <title>Genome sequencing of Purple Non-Sulfur Bacteria from various extreme environments.</title>
        <authorList>
            <person name="Mayer M."/>
        </authorList>
    </citation>
    <scope>NUCLEOTIDE SEQUENCE [LARGE SCALE GENOMIC DNA]</scope>
    <source>
        <strain evidence="2 3">JA135</strain>
    </source>
</reference>
<evidence type="ECO:0000256" key="1">
    <source>
        <dbReference type="SAM" id="MobiDB-lite"/>
    </source>
</evidence>